<protein>
    <submittedName>
        <fullName evidence="1">Aldo/keto reductase</fullName>
    </submittedName>
</protein>
<name>A0ACD5H1Q2_9CYAN</name>
<keyword evidence="2" id="KW-1185">Reference proteome</keyword>
<proteinExistence type="predicted"/>
<dbReference type="Proteomes" id="UP000095472">
    <property type="component" value="Chromosome"/>
</dbReference>
<organism evidence="1 2">
    <name type="scientific">Desertifilum tharense IPPAS B-1220</name>
    <dbReference type="NCBI Taxonomy" id="1781255"/>
    <lineage>
        <taxon>Bacteria</taxon>
        <taxon>Bacillati</taxon>
        <taxon>Cyanobacteriota</taxon>
        <taxon>Cyanophyceae</taxon>
        <taxon>Desertifilales</taxon>
        <taxon>Desertifilaceae</taxon>
        <taxon>Desertifilum</taxon>
    </lineage>
</organism>
<sequence>MRPRDNPHRCQKTRSAFWSRWVAKNCPRCHPPQAFTDQHKKTPAQVALNWLVAQGVVPIPGAKNAQQAQQNAEALGWSLNPEDVADLEKVSRPWLE</sequence>
<gene>
    <name evidence="1" type="ORF">BH720_014650</name>
</gene>
<evidence type="ECO:0000313" key="2">
    <source>
        <dbReference type="Proteomes" id="UP000095472"/>
    </source>
</evidence>
<accession>A0ACD5H1Q2</accession>
<reference evidence="1 2" key="1">
    <citation type="journal article" date="2016" name="Genome Announc.">
        <title>Draft Genome Sequence of the Thermotolerant Cyanobacterium Desertifilum sp. IPPAS B-1220.</title>
        <authorList>
            <person name="Mironov K.S."/>
            <person name="Sinetova M.A."/>
            <person name="Bolatkhan K."/>
            <person name="Zayadan B.K."/>
            <person name="Ustinova V.V."/>
            <person name="Kupriyanova E.V."/>
            <person name="Skrypnik A.N."/>
            <person name="Gogoleva N.E."/>
            <person name="Gogolev Y.V."/>
            <person name="Los D.A."/>
        </authorList>
    </citation>
    <scope>NUCLEOTIDE SEQUENCE [LARGE SCALE GENOMIC DNA]</scope>
    <source>
        <strain evidence="1 2">IPPAS B-1220</strain>
    </source>
</reference>
<dbReference type="EMBL" id="CP182909">
    <property type="protein sequence ID" value="XPM67153.1"/>
    <property type="molecule type" value="Genomic_DNA"/>
</dbReference>
<evidence type="ECO:0000313" key="1">
    <source>
        <dbReference type="EMBL" id="XPM67153.1"/>
    </source>
</evidence>